<comment type="caution">
    <text evidence="1">The sequence shown here is derived from an EMBL/GenBank/DDBJ whole genome shotgun (WGS) entry which is preliminary data.</text>
</comment>
<dbReference type="EMBL" id="AAVT01000009">
    <property type="protein sequence ID" value="EAW30251.1"/>
    <property type="molecule type" value="Genomic_DNA"/>
</dbReference>
<evidence type="ECO:0000313" key="2">
    <source>
        <dbReference type="Proteomes" id="UP000004931"/>
    </source>
</evidence>
<dbReference type="Proteomes" id="UP000004931">
    <property type="component" value="Unassembled WGS sequence"/>
</dbReference>
<proteinExistence type="predicted"/>
<dbReference type="STRING" id="247633.GP2143_01870"/>
<accession>A0YG01</accession>
<name>A0YG01_9GAMM</name>
<keyword evidence="2" id="KW-1185">Reference proteome</keyword>
<dbReference type="AlphaFoldDB" id="A0YG01"/>
<sequence length="25" mass="2806">MADWAYTEVGSDPKAEPETLVLKRV</sequence>
<evidence type="ECO:0000313" key="1">
    <source>
        <dbReference type="EMBL" id="EAW30251.1"/>
    </source>
</evidence>
<gene>
    <name evidence="1" type="ORF">GP2143_01870</name>
</gene>
<protein>
    <submittedName>
        <fullName evidence="1">Uncharacterized protein</fullName>
    </submittedName>
</protein>
<reference evidence="1 2" key="1">
    <citation type="journal article" date="2010" name="J. Bacteriol.">
        <title>Genome sequence of the oligotrophic marine Gammaproteobacterium HTCC2143, isolated from the Oregon Coast.</title>
        <authorList>
            <person name="Oh H.M."/>
            <person name="Kang I."/>
            <person name="Ferriera S."/>
            <person name="Giovannoni S.J."/>
            <person name="Cho J.C."/>
        </authorList>
    </citation>
    <scope>NUCLEOTIDE SEQUENCE [LARGE SCALE GENOMIC DNA]</scope>
    <source>
        <strain evidence="1 2">HTCC2143</strain>
    </source>
</reference>
<organism evidence="1 2">
    <name type="scientific">marine gamma proteobacterium HTCC2143</name>
    <dbReference type="NCBI Taxonomy" id="247633"/>
    <lineage>
        <taxon>Bacteria</taxon>
        <taxon>Pseudomonadati</taxon>
        <taxon>Pseudomonadota</taxon>
        <taxon>Gammaproteobacteria</taxon>
        <taxon>Cellvibrionales</taxon>
        <taxon>Spongiibacteraceae</taxon>
        <taxon>BD1-7 clade</taxon>
    </lineage>
</organism>